<evidence type="ECO:0000313" key="3">
    <source>
        <dbReference type="EMBL" id="MED6221594.1"/>
    </source>
</evidence>
<keyword evidence="2" id="KW-1133">Transmembrane helix</keyword>
<name>A0ABU6ZHZ7_9FABA</name>
<gene>
    <name evidence="3" type="ORF">PIB30_056259</name>
</gene>
<feature type="compositionally biased region" description="Low complexity" evidence="1">
    <location>
        <begin position="109"/>
        <end position="120"/>
    </location>
</feature>
<feature type="compositionally biased region" description="Basic and acidic residues" evidence="1">
    <location>
        <begin position="121"/>
        <end position="139"/>
    </location>
</feature>
<evidence type="ECO:0000256" key="2">
    <source>
        <dbReference type="SAM" id="Phobius"/>
    </source>
</evidence>
<protein>
    <submittedName>
        <fullName evidence="3">Uncharacterized protein</fullName>
    </submittedName>
</protein>
<reference evidence="3 4" key="1">
    <citation type="journal article" date="2023" name="Plants (Basel)">
        <title>Bridging the Gap: Combining Genomics and Transcriptomics Approaches to Understand Stylosanthes scabra, an Orphan Legume from the Brazilian Caatinga.</title>
        <authorList>
            <person name="Ferreira-Neto J.R.C."/>
            <person name="da Silva M.D."/>
            <person name="Binneck E."/>
            <person name="de Melo N.F."/>
            <person name="da Silva R.H."/>
            <person name="de Melo A.L.T.M."/>
            <person name="Pandolfi V."/>
            <person name="Bustamante F.O."/>
            <person name="Brasileiro-Vidal A.C."/>
            <person name="Benko-Iseppon A.M."/>
        </authorList>
    </citation>
    <scope>NUCLEOTIDE SEQUENCE [LARGE SCALE GENOMIC DNA]</scope>
    <source>
        <tissue evidence="3">Leaves</tissue>
    </source>
</reference>
<evidence type="ECO:0000256" key="1">
    <source>
        <dbReference type="SAM" id="MobiDB-lite"/>
    </source>
</evidence>
<comment type="caution">
    <text evidence="3">The sequence shown here is derived from an EMBL/GenBank/DDBJ whole genome shotgun (WGS) entry which is preliminary data.</text>
</comment>
<evidence type="ECO:0000313" key="4">
    <source>
        <dbReference type="Proteomes" id="UP001341840"/>
    </source>
</evidence>
<dbReference type="Proteomes" id="UP001341840">
    <property type="component" value="Unassembled WGS sequence"/>
</dbReference>
<feature type="compositionally biased region" description="Low complexity" evidence="1">
    <location>
        <begin position="72"/>
        <end position="87"/>
    </location>
</feature>
<feature type="region of interest" description="Disordered" evidence="1">
    <location>
        <begin position="72"/>
        <end position="139"/>
    </location>
</feature>
<accession>A0ABU6ZHZ7</accession>
<sequence length="139" mass="15168">MHHTWQIYRRLHSPCHSFAAIIAPFLPAAVAPSLLVVGAPYFVFLELFRPPLSKSSAFRACCLTLFSSAVTTSLSSGSGDFPSSSASEIMKKQRKMKKIENRGSLSQVTKSPSSSKATSRSRLDHVSDMAHHVSDMAQT</sequence>
<keyword evidence="2" id="KW-0472">Membrane</keyword>
<dbReference type="EMBL" id="JASCZI010272308">
    <property type="protein sequence ID" value="MED6221594.1"/>
    <property type="molecule type" value="Genomic_DNA"/>
</dbReference>
<feature type="transmembrane region" description="Helical" evidence="2">
    <location>
        <begin position="21"/>
        <end position="44"/>
    </location>
</feature>
<organism evidence="3 4">
    <name type="scientific">Stylosanthes scabra</name>
    <dbReference type="NCBI Taxonomy" id="79078"/>
    <lineage>
        <taxon>Eukaryota</taxon>
        <taxon>Viridiplantae</taxon>
        <taxon>Streptophyta</taxon>
        <taxon>Embryophyta</taxon>
        <taxon>Tracheophyta</taxon>
        <taxon>Spermatophyta</taxon>
        <taxon>Magnoliopsida</taxon>
        <taxon>eudicotyledons</taxon>
        <taxon>Gunneridae</taxon>
        <taxon>Pentapetalae</taxon>
        <taxon>rosids</taxon>
        <taxon>fabids</taxon>
        <taxon>Fabales</taxon>
        <taxon>Fabaceae</taxon>
        <taxon>Papilionoideae</taxon>
        <taxon>50 kb inversion clade</taxon>
        <taxon>dalbergioids sensu lato</taxon>
        <taxon>Dalbergieae</taxon>
        <taxon>Pterocarpus clade</taxon>
        <taxon>Stylosanthes</taxon>
    </lineage>
</organism>
<proteinExistence type="predicted"/>
<keyword evidence="2" id="KW-0812">Transmembrane</keyword>
<keyword evidence="4" id="KW-1185">Reference proteome</keyword>